<evidence type="ECO:0000313" key="16">
    <source>
        <dbReference type="EMBL" id="KOS12820.1"/>
    </source>
</evidence>
<keyword evidence="6" id="KW-0949">S-adenosyl-L-methionine</keyword>
<evidence type="ECO:0000256" key="11">
    <source>
        <dbReference type="ARBA" id="ARBA00047583"/>
    </source>
</evidence>
<dbReference type="OrthoDB" id="308383at2759"/>
<evidence type="ECO:0000256" key="5">
    <source>
        <dbReference type="ARBA" id="ARBA00022679"/>
    </source>
</evidence>
<evidence type="ECO:0000256" key="12">
    <source>
        <dbReference type="ARBA" id="ARBA00049129"/>
    </source>
</evidence>
<evidence type="ECO:0000256" key="10">
    <source>
        <dbReference type="ARBA" id="ARBA00047571"/>
    </source>
</evidence>
<evidence type="ECO:0000256" key="9">
    <source>
        <dbReference type="ARBA" id="ARBA00030093"/>
    </source>
</evidence>
<dbReference type="GeneID" id="28726826"/>
<sequence>MRRRYEVEPRLRATDPRLRVPKPKWTKQRPRRHLDSVQYKYDSHSVGPPPPHEIVITGLSPLTTPAQVLQHCRGFGAIDASELKVDPQTGQSIGIMWISFGPQGTTDPADAAKTARASLHGTKIGTETVRVMTDHDRATYVRQYRQLLGERYERQREERRKARDRAAAQANAEAQERARSSSWRTTPRRPSPPRAPMPSVVRRLAALGHDYVFIPRVQAKAIDTEAIREHVAPFQPALVDRDEAGWYIGFDRADAAGRCRMVLGPGTLQGYSLRMDVRPAPRVSERAARTEKMRGPASKPVSTPAPRPRSKDELLDQASATLVRDLTAMLARDIKTRMITPLVTQFLRPDAPGGLRLAQYKADAMARAPATLATKAASRQLDSIPLRPGASIPVKKATPKRSASATPQADGPTPTVATADSSSGAATPVPAESTEPIDPIAHGIVQDAEEAMYLTQLLAREACGEEPVGDTPTSAHDAGSARAQGYYRIPASEKAAHVPDRNRAVAGNEASSALALASARNTRADSRRLALDLEQHRRETLAATDLLNINQLQARKKQLRFAKSPIHDWGLYAMELIPAGDMVIEYVGEIVRQQVADHREKMYERAGNFSTYLFRVDDDVVVDATHKGNIARLMNHCCTPNCTAKILTVQGEKRIVLFAKQAILPGQELTYDYKFQATGDEEDAIPCLCGSPACRRFL</sequence>
<feature type="compositionally biased region" description="Basic and acidic residues" evidence="13">
    <location>
        <begin position="281"/>
        <end position="294"/>
    </location>
</feature>
<dbReference type="GO" id="GO:0003676">
    <property type="term" value="F:nucleic acid binding"/>
    <property type="evidence" value="ECO:0007669"/>
    <property type="project" value="InterPro"/>
</dbReference>
<comment type="subcellular location">
    <subcellularLocation>
        <location evidence="1">Nucleus</location>
    </subcellularLocation>
</comment>
<evidence type="ECO:0000259" key="14">
    <source>
        <dbReference type="PROSITE" id="PS50280"/>
    </source>
</evidence>
<organism evidence="16 17">
    <name type="scientific">Malassezia pachydermatis</name>
    <dbReference type="NCBI Taxonomy" id="77020"/>
    <lineage>
        <taxon>Eukaryota</taxon>
        <taxon>Fungi</taxon>
        <taxon>Dikarya</taxon>
        <taxon>Basidiomycota</taxon>
        <taxon>Ustilaginomycotina</taxon>
        <taxon>Malasseziomycetes</taxon>
        <taxon>Malasseziales</taxon>
        <taxon>Malasseziaceae</taxon>
        <taxon>Malassezia</taxon>
    </lineage>
</organism>
<dbReference type="InterPro" id="IPR003616">
    <property type="entry name" value="Post-SET_dom"/>
</dbReference>
<dbReference type="VEuPathDB" id="FungiDB:Malapachy_0431"/>
<evidence type="ECO:0000256" key="8">
    <source>
        <dbReference type="ARBA" id="ARBA00023242"/>
    </source>
</evidence>
<keyword evidence="7" id="KW-0156">Chromatin regulator</keyword>
<keyword evidence="4 16" id="KW-0489">Methyltransferase</keyword>
<feature type="compositionally biased region" description="Basic and acidic residues" evidence="13">
    <location>
        <begin position="1"/>
        <end position="18"/>
    </location>
</feature>
<dbReference type="GO" id="GO:0048188">
    <property type="term" value="C:Set1C/COMPASS complex"/>
    <property type="evidence" value="ECO:0007669"/>
    <property type="project" value="TreeGrafter"/>
</dbReference>
<proteinExistence type="predicted"/>
<dbReference type="EMBL" id="LGAV01000008">
    <property type="protein sequence ID" value="KOS12820.1"/>
    <property type="molecule type" value="Genomic_DNA"/>
</dbReference>
<feature type="region of interest" description="Disordered" evidence="13">
    <location>
        <begin position="281"/>
        <end position="315"/>
    </location>
</feature>
<dbReference type="PANTHER" id="PTHR45814">
    <property type="entry name" value="HISTONE-LYSINE N-METHYLTRANSFERASE SETD1"/>
    <property type="match status" value="1"/>
</dbReference>
<comment type="caution">
    <text evidence="16">The sequence shown here is derived from an EMBL/GenBank/DDBJ whole genome shotgun (WGS) entry which is preliminary data.</text>
</comment>
<dbReference type="InterPro" id="IPR044570">
    <property type="entry name" value="Set1-like"/>
</dbReference>
<dbReference type="SUPFAM" id="SSF82199">
    <property type="entry name" value="SET domain"/>
    <property type="match status" value="1"/>
</dbReference>
<dbReference type="AlphaFoldDB" id="A0A0M8MSC8"/>
<feature type="compositionally biased region" description="Basic residues" evidence="13">
    <location>
        <begin position="19"/>
        <end position="32"/>
    </location>
</feature>
<dbReference type="InterPro" id="IPR012677">
    <property type="entry name" value="Nucleotide-bd_a/b_plait_sf"/>
</dbReference>
<evidence type="ECO:0000256" key="13">
    <source>
        <dbReference type="SAM" id="MobiDB-lite"/>
    </source>
</evidence>
<name>A0A0M8MSC8_9BASI</name>
<feature type="compositionally biased region" description="Polar residues" evidence="13">
    <location>
        <begin position="415"/>
        <end position="425"/>
    </location>
</feature>
<feature type="domain" description="Post-SET" evidence="15">
    <location>
        <begin position="683"/>
        <end position="698"/>
    </location>
</feature>
<dbReference type="InterPro" id="IPR046341">
    <property type="entry name" value="SET_dom_sf"/>
</dbReference>
<keyword evidence="5 16" id="KW-0808">Transferase</keyword>
<reference evidence="16 17" key="1">
    <citation type="submission" date="2015-07" db="EMBL/GenBank/DDBJ databases">
        <title>Draft Genome Sequence of Malassezia furfur CBS1878 and Malassezia pachydermatis CBS1879.</title>
        <authorList>
            <person name="Triana S."/>
            <person name="Ohm R."/>
            <person name="Gonzalez A."/>
            <person name="DeCock H."/>
            <person name="Restrepo S."/>
            <person name="Celis A."/>
        </authorList>
    </citation>
    <scope>NUCLEOTIDE SEQUENCE [LARGE SCALE GENOMIC DNA]</scope>
    <source>
        <strain evidence="16 17">CBS 1879</strain>
    </source>
</reference>
<dbReference type="GO" id="GO:0140999">
    <property type="term" value="F:histone H3K4 trimethyltransferase activity"/>
    <property type="evidence" value="ECO:0007669"/>
    <property type="project" value="UniProtKB-EC"/>
</dbReference>
<evidence type="ECO:0000256" key="1">
    <source>
        <dbReference type="ARBA" id="ARBA00004123"/>
    </source>
</evidence>
<dbReference type="PROSITE" id="PS50868">
    <property type="entry name" value="POST_SET"/>
    <property type="match status" value="1"/>
</dbReference>
<keyword evidence="8" id="KW-0539">Nucleus</keyword>
<comment type="catalytic activity">
    <reaction evidence="11">
        <text>N(6)-methyl-L-lysyl(4)-[histone H3] + S-adenosyl-L-methionine = N(6),N(6)-dimethyl-L-lysyl(4)-[histone H3] + S-adenosyl-L-homocysteine + H(+)</text>
        <dbReference type="Rhea" id="RHEA:60268"/>
        <dbReference type="Rhea" id="RHEA-COMP:15540"/>
        <dbReference type="Rhea" id="RHEA-COMP:15543"/>
        <dbReference type="ChEBI" id="CHEBI:15378"/>
        <dbReference type="ChEBI" id="CHEBI:57856"/>
        <dbReference type="ChEBI" id="CHEBI:59789"/>
        <dbReference type="ChEBI" id="CHEBI:61929"/>
        <dbReference type="ChEBI" id="CHEBI:61976"/>
    </reaction>
</comment>
<dbReference type="GO" id="GO:0032259">
    <property type="term" value="P:methylation"/>
    <property type="evidence" value="ECO:0007669"/>
    <property type="project" value="UniProtKB-KW"/>
</dbReference>
<feature type="region of interest" description="Disordered" evidence="13">
    <location>
        <begin position="154"/>
        <end position="198"/>
    </location>
</feature>
<dbReference type="PROSITE" id="PS50280">
    <property type="entry name" value="SET"/>
    <property type="match status" value="1"/>
</dbReference>
<gene>
    <name evidence="16" type="ORF">Malapachy_0431</name>
</gene>
<evidence type="ECO:0000256" key="6">
    <source>
        <dbReference type="ARBA" id="ARBA00022691"/>
    </source>
</evidence>
<dbReference type="Gene3D" id="3.30.70.330">
    <property type="match status" value="1"/>
</dbReference>
<dbReference type="EC" id="2.1.1.354" evidence="2"/>
<feature type="region of interest" description="Disordered" evidence="13">
    <location>
        <begin position="377"/>
        <end position="436"/>
    </location>
</feature>
<dbReference type="InterPro" id="IPR035979">
    <property type="entry name" value="RBD_domain_sf"/>
</dbReference>
<dbReference type="Proteomes" id="UP000037751">
    <property type="component" value="Unassembled WGS sequence"/>
</dbReference>
<dbReference type="SUPFAM" id="SSF54928">
    <property type="entry name" value="RNA-binding domain, RBD"/>
    <property type="match status" value="1"/>
</dbReference>
<feature type="domain" description="SET" evidence="14">
    <location>
        <begin position="557"/>
        <end position="674"/>
    </location>
</feature>
<keyword evidence="17" id="KW-1185">Reference proteome</keyword>
<dbReference type="Pfam" id="PF00856">
    <property type="entry name" value="SET"/>
    <property type="match status" value="1"/>
</dbReference>
<evidence type="ECO:0000256" key="2">
    <source>
        <dbReference type="ARBA" id="ARBA00012182"/>
    </source>
</evidence>
<protein>
    <recommendedName>
        <fullName evidence="3">Histone-lysine N-methyltransferase, H3 lysine-4 specific</fullName>
        <ecNumber evidence="2">2.1.1.354</ecNumber>
    </recommendedName>
    <alternativeName>
        <fullName evidence="9">SET domain-containing protein 1</fullName>
    </alternativeName>
</protein>
<comment type="catalytic activity">
    <reaction evidence="12">
        <text>N(6),N(6)-dimethyl-L-lysyl(4)-[histone H3] + S-adenosyl-L-methionine = N(6),N(6),N(6)-trimethyl-L-lysyl(4)-[histone H3] + S-adenosyl-L-homocysteine + H(+)</text>
        <dbReference type="Rhea" id="RHEA:60272"/>
        <dbReference type="Rhea" id="RHEA-COMP:15537"/>
        <dbReference type="Rhea" id="RHEA-COMP:15540"/>
        <dbReference type="ChEBI" id="CHEBI:15378"/>
        <dbReference type="ChEBI" id="CHEBI:57856"/>
        <dbReference type="ChEBI" id="CHEBI:59789"/>
        <dbReference type="ChEBI" id="CHEBI:61961"/>
        <dbReference type="ChEBI" id="CHEBI:61976"/>
    </reaction>
</comment>
<feature type="compositionally biased region" description="Basic and acidic residues" evidence="13">
    <location>
        <begin position="154"/>
        <end position="166"/>
    </location>
</feature>
<dbReference type="PANTHER" id="PTHR45814:SF2">
    <property type="entry name" value="HISTONE-LYSINE N-METHYLTRANSFERASE SETD1"/>
    <property type="match status" value="1"/>
</dbReference>
<evidence type="ECO:0000256" key="3">
    <source>
        <dbReference type="ARBA" id="ARBA00015839"/>
    </source>
</evidence>
<dbReference type="CDD" id="cd12303">
    <property type="entry name" value="RRM_spSet1p_like"/>
    <property type="match status" value="1"/>
</dbReference>
<accession>A0A0M8MSC8</accession>
<dbReference type="Gene3D" id="2.170.270.10">
    <property type="entry name" value="SET domain"/>
    <property type="match status" value="1"/>
</dbReference>
<dbReference type="STRING" id="77020.A0A0M8MSC8"/>
<dbReference type="SMART" id="SM01291">
    <property type="entry name" value="N-SET"/>
    <property type="match status" value="1"/>
</dbReference>
<comment type="catalytic activity">
    <reaction evidence="10">
        <text>L-lysyl(4)-[histone H3] + 3 S-adenosyl-L-methionine = N(6),N(6),N(6)-trimethyl-L-lysyl(4)-[histone H3] + 3 S-adenosyl-L-homocysteine + 3 H(+)</text>
        <dbReference type="Rhea" id="RHEA:60260"/>
        <dbReference type="Rhea" id="RHEA-COMP:15537"/>
        <dbReference type="Rhea" id="RHEA-COMP:15547"/>
        <dbReference type="ChEBI" id="CHEBI:15378"/>
        <dbReference type="ChEBI" id="CHEBI:29969"/>
        <dbReference type="ChEBI" id="CHEBI:57856"/>
        <dbReference type="ChEBI" id="CHEBI:59789"/>
        <dbReference type="ChEBI" id="CHEBI:61961"/>
        <dbReference type="EC" id="2.1.1.354"/>
    </reaction>
</comment>
<evidence type="ECO:0000256" key="7">
    <source>
        <dbReference type="ARBA" id="ARBA00022853"/>
    </source>
</evidence>
<dbReference type="InterPro" id="IPR024657">
    <property type="entry name" value="COMPASS_Set1_N-SET"/>
</dbReference>
<dbReference type="InterPro" id="IPR001214">
    <property type="entry name" value="SET_dom"/>
</dbReference>
<feature type="region of interest" description="Disordered" evidence="13">
    <location>
        <begin position="1"/>
        <end position="33"/>
    </location>
</feature>
<evidence type="ECO:0000256" key="4">
    <source>
        <dbReference type="ARBA" id="ARBA00022603"/>
    </source>
</evidence>
<evidence type="ECO:0000313" key="17">
    <source>
        <dbReference type="Proteomes" id="UP000037751"/>
    </source>
</evidence>
<evidence type="ECO:0000259" key="15">
    <source>
        <dbReference type="PROSITE" id="PS50868"/>
    </source>
</evidence>
<dbReference type="SMART" id="SM00317">
    <property type="entry name" value="SET"/>
    <property type="match status" value="1"/>
</dbReference>
<dbReference type="RefSeq" id="XP_017990452.1">
    <property type="nucleotide sequence ID" value="XM_018134951.1"/>
</dbReference>